<dbReference type="InterPro" id="IPR043714">
    <property type="entry name" value="DUF5655"/>
</dbReference>
<dbReference type="RefSeq" id="WP_285584095.1">
    <property type="nucleotide sequence ID" value="NZ_BSTJ01000022.1"/>
</dbReference>
<reference evidence="2" key="1">
    <citation type="submission" date="2023-03" db="EMBL/GenBank/DDBJ databases">
        <title>Actinoallomurus iriomotensis NBRC 103681.</title>
        <authorList>
            <person name="Ichikawa N."/>
            <person name="Sato H."/>
            <person name="Tonouchi N."/>
        </authorList>
    </citation>
    <scope>NUCLEOTIDE SEQUENCE</scope>
    <source>
        <strain evidence="2">NBRC 103681</strain>
    </source>
</reference>
<dbReference type="Proteomes" id="UP001165074">
    <property type="component" value="Unassembled WGS sequence"/>
</dbReference>
<reference evidence="3" key="2">
    <citation type="submission" date="2023-03" db="EMBL/GenBank/DDBJ databases">
        <title>Actinoallomurus iriomotensis NBRC 103684.</title>
        <authorList>
            <person name="Ichikawa N."/>
            <person name="Sato H."/>
            <person name="Tonouchi N."/>
        </authorList>
    </citation>
    <scope>NUCLEOTIDE SEQUENCE</scope>
    <source>
        <strain evidence="3">NBRC 103684</strain>
    </source>
</reference>
<evidence type="ECO:0000313" key="2">
    <source>
        <dbReference type="EMBL" id="GLY81759.1"/>
    </source>
</evidence>
<name>A0A9W6W5I8_9ACTN</name>
<evidence type="ECO:0000313" key="3">
    <source>
        <dbReference type="EMBL" id="GLY92105.1"/>
    </source>
</evidence>
<feature type="domain" description="DUF5655" evidence="1">
    <location>
        <begin position="33"/>
        <end position="134"/>
    </location>
</feature>
<gene>
    <name evidence="2" type="ORF">Airi01_100260</name>
    <name evidence="3" type="ORF">Airi02_100330</name>
</gene>
<dbReference type="EMBL" id="BSTK01000025">
    <property type="protein sequence ID" value="GLY92105.1"/>
    <property type="molecule type" value="Genomic_DNA"/>
</dbReference>
<proteinExistence type="predicted"/>
<evidence type="ECO:0000313" key="4">
    <source>
        <dbReference type="Proteomes" id="UP001165074"/>
    </source>
</evidence>
<comment type="caution">
    <text evidence="3">The sequence shown here is derived from an EMBL/GenBank/DDBJ whole genome shotgun (WGS) entry which is preliminary data.</text>
</comment>
<dbReference type="EMBL" id="BSTJ01000022">
    <property type="protein sequence ID" value="GLY81759.1"/>
    <property type="molecule type" value="Genomic_DNA"/>
</dbReference>
<dbReference type="AlphaFoldDB" id="A0A9W6W5I8"/>
<keyword evidence="4" id="KW-1185">Reference proteome</keyword>
<protein>
    <recommendedName>
        <fullName evidence="1">DUF5655 domain-containing protein</fullName>
    </recommendedName>
</protein>
<dbReference type="Pfam" id="PF18899">
    <property type="entry name" value="DUF5655"/>
    <property type="match status" value="1"/>
</dbReference>
<sequence length="138" mass="15674">MGRWTCPRCDREFGRARQSHVCVPGCTVEECFAPWPDTYREIYDRLVGHLATLGPFHADAVGVGVFLKSDRKLAEVRPKARSLNLWLFLPRPVEHARIARRLLVSGDRTMHVIKLIDPADVDEQVCAWLTESFDAATD</sequence>
<dbReference type="Proteomes" id="UP001165135">
    <property type="component" value="Unassembled WGS sequence"/>
</dbReference>
<evidence type="ECO:0000259" key="1">
    <source>
        <dbReference type="Pfam" id="PF18899"/>
    </source>
</evidence>
<accession>A0A9W6W5I8</accession>
<organism evidence="3 4">
    <name type="scientific">Actinoallomurus iriomotensis</name>
    <dbReference type="NCBI Taxonomy" id="478107"/>
    <lineage>
        <taxon>Bacteria</taxon>
        <taxon>Bacillati</taxon>
        <taxon>Actinomycetota</taxon>
        <taxon>Actinomycetes</taxon>
        <taxon>Streptosporangiales</taxon>
        <taxon>Thermomonosporaceae</taxon>
        <taxon>Actinoallomurus</taxon>
    </lineage>
</organism>